<name>A0A7J8TG52_GOSDV</name>
<gene>
    <name evidence="1" type="ORF">Godav_025764</name>
</gene>
<evidence type="ECO:0000313" key="1">
    <source>
        <dbReference type="EMBL" id="MBA0637157.1"/>
    </source>
</evidence>
<keyword evidence="2" id="KW-1185">Reference proteome</keyword>
<organism evidence="1 2">
    <name type="scientific">Gossypium davidsonii</name>
    <name type="common">Davidson's cotton</name>
    <name type="synonym">Gossypium klotzschianum subsp. davidsonii</name>
    <dbReference type="NCBI Taxonomy" id="34287"/>
    <lineage>
        <taxon>Eukaryota</taxon>
        <taxon>Viridiplantae</taxon>
        <taxon>Streptophyta</taxon>
        <taxon>Embryophyta</taxon>
        <taxon>Tracheophyta</taxon>
        <taxon>Spermatophyta</taxon>
        <taxon>Magnoliopsida</taxon>
        <taxon>eudicotyledons</taxon>
        <taxon>Gunneridae</taxon>
        <taxon>Pentapetalae</taxon>
        <taxon>rosids</taxon>
        <taxon>malvids</taxon>
        <taxon>Malvales</taxon>
        <taxon>Malvaceae</taxon>
        <taxon>Malvoideae</taxon>
        <taxon>Gossypium</taxon>
    </lineage>
</organism>
<dbReference type="EMBL" id="JABFAC010247950">
    <property type="protein sequence ID" value="MBA0637157.1"/>
    <property type="molecule type" value="Genomic_DNA"/>
</dbReference>
<comment type="caution">
    <text evidence="1">The sequence shown here is derived from an EMBL/GenBank/DDBJ whole genome shotgun (WGS) entry which is preliminary data.</text>
</comment>
<sequence>MRGDTIKESQNWRLPITSTIMSSLCWNT</sequence>
<accession>A0A7J8TG52</accession>
<reference evidence="1 2" key="1">
    <citation type="journal article" date="2019" name="Genome Biol. Evol.">
        <title>Insights into the evolution of the New World diploid cottons (Gossypium, subgenus Houzingenia) based on genome sequencing.</title>
        <authorList>
            <person name="Grover C.E."/>
            <person name="Arick M.A. 2nd"/>
            <person name="Thrash A."/>
            <person name="Conover J.L."/>
            <person name="Sanders W.S."/>
            <person name="Peterson D.G."/>
            <person name="Frelichowski J.E."/>
            <person name="Scheffler J.A."/>
            <person name="Scheffler B.E."/>
            <person name="Wendel J.F."/>
        </authorList>
    </citation>
    <scope>NUCLEOTIDE SEQUENCE [LARGE SCALE GENOMIC DNA]</scope>
    <source>
        <strain evidence="1">27</strain>
        <tissue evidence="1">Leaf</tissue>
    </source>
</reference>
<dbReference type="Proteomes" id="UP000593561">
    <property type="component" value="Unassembled WGS sequence"/>
</dbReference>
<protein>
    <submittedName>
        <fullName evidence="1">Uncharacterized protein</fullName>
    </submittedName>
</protein>
<proteinExistence type="predicted"/>
<evidence type="ECO:0000313" key="2">
    <source>
        <dbReference type="Proteomes" id="UP000593561"/>
    </source>
</evidence>
<dbReference type="AlphaFoldDB" id="A0A7J8TG52"/>